<evidence type="ECO:0000313" key="4">
    <source>
        <dbReference type="EMBL" id="TVY12244.1"/>
    </source>
</evidence>
<name>A0A559KJD4_9MOLU</name>
<feature type="coiled-coil region" evidence="1">
    <location>
        <begin position="124"/>
        <end position="320"/>
    </location>
</feature>
<sequence length="537" mass="63204">MFHPYDLIKIYLRFSSYLTWFFMATVISNVYFFFKRTRNGNENQQNTTTWKSYFIYFLIFIGLFSFIYLAFFKPRDPSNKHLGQLVNAYDKAIDHCGEVLNNYKGLEAAWKDELQKCEVELKDLYKAQQLTQEQKEKIEQLLKQIETKIAEIKHQKGETEQNIKILEEQKQQKEGELTDKQKEAKAQEEAIKSSSLNDKARLEAELDKINAEISDLIGQISHIKSQISILETKIKTYNEMLEQAEELKKFFKEKQEELKYGENSLYSQILSIQERKDECQRQIDEIQKEMEAIEAMKQCYKELQKQYRDAHSRMETHQEVTRASFSNICNMAFKAADVISDFFPAKAFSKVMDVIPGVTKKWGQRMSAVSLGLHEGHHIYRIFARTYQENSEQPLMLSKTALDSYIADINRDLSELDANYRDREQKLNDYQKRKNSDELSIEFQKSREVAKGIIIRESATFDSFVKLCKQLTIEKQEISGISKLEFDVNKLEEKKELKIMECADIKQELKQKNPNFNKAQNHIEQRRRNKNPSLEIA</sequence>
<feature type="region of interest" description="Disordered" evidence="2">
    <location>
        <begin position="510"/>
        <end position="537"/>
    </location>
</feature>
<accession>A0A559KJD4</accession>
<dbReference type="RefSeq" id="WP_144658425.1">
    <property type="nucleotide sequence ID" value="NZ_VIAE01000005.1"/>
</dbReference>
<protein>
    <submittedName>
        <fullName evidence="4">DNA double-strand break repair rad50 ATPase</fullName>
    </submittedName>
</protein>
<feature type="transmembrane region" description="Helical" evidence="3">
    <location>
        <begin position="54"/>
        <end position="72"/>
    </location>
</feature>
<dbReference type="AlphaFoldDB" id="A0A559KJD4"/>
<keyword evidence="3" id="KW-0812">Transmembrane</keyword>
<evidence type="ECO:0000313" key="5">
    <source>
        <dbReference type="Proteomes" id="UP000320078"/>
    </source>
</evidence>
<evidence type="ECO:0000256" key="2">
    <source>
        <dbReference type="SAM" id="MobiDB-lite"/>
    </source>
</evidence>
<gene>
    <name evidence="4" type="primary">rad50</name>
    <name evidence="4" type="ORF">MDPP_00252</name>
</gene>
<dbReference type="OrthoDB" id="386106at2"/>
<dbReference type="Proteomes" id="UP000320078">
    <property type="component" value="Unassembled WGS sequence"/>
</dbReference>
<organism evidence="4 5">
    <name type="scientific">Candidatus Phytoplasma pini</name>
    <dbReference type="NCBI Taxonomy" id="267362"/>
    <lineage>
        <taxon>Bacteria</taxon>
        <taxon>Bacillati</taxon>
        <taxon>Mycoplasmatota</taxon>
        <taxon>Mollicutes</taxon>
        <taxon>Acholeplasmatales</taxon>
        <taxon>Acholeplasmataceae</taxon>
        <taxon>Candidatus Phytoplasma</taxon>
    </lineage>
</organism>
<comment type="caution">
    <text evidence="4">The sequence shown here is derived from an EMBL/GenBank/DDBJ whole genome shotgun (WGS) entry which is preliminary data.</text>
</comment>
<evidence type="ECO:0000256" key="1">
    <source>
        <dbReference type="SAM" id="Coils"/>
    </source>
</evidence>
<keyword evidence="1" id="KW-0175">Coiled coil</keyword>
<feature type="transmembrane region" description="Helical" evidence="3">
    <location>
        <begin position="12"/>
        <end position="34"/>
    </location>
</feature>
<keyword evidence="5" id="KW-1185">Reference proteome</keyword>
<keyword evidence="3" id="KW-1133">Transmembrane helix</keyword>
<reference evidence="4 5" key="1">
    <citation type="submission" date="2019-06" db="EMBL/GenBank/DDBJ databases">
        <title>Draft Genome Sequence of Candidatus Phytoplasma pini-Related Strain MDPP: A Resource for Comparative Genomics of Gymnosperm-infecting Phytoplasmas.</title>
        <authorList>
            <person name="Cai W."/>
            <person name="Costanzo S."/>
            <person name="Shao J."/>
            <person name="Zhao Y."/>
            <person name="Davis R."/>
        </authorList>
    </citation>
    <scope>NUCLEOTIDE SEQUENCE [LARGE SCALE GENOMIC DNA]</scope>
    <source>
        <strain evidence="4 5">MDPP</strain>
    </source>
</reference>
<proteinExistence type="predicted"/>
<feature type="coiled-coil region" evidence="1">
    <location>
        <begin position="406"/>
        <end position="433"/>
    </location>
</feature>
<dbReference type="EMBL" id="VIAE01000005">
    <property type="protein sequence ID" value="TVY12244.1"/>
    <property type="molecule type" value="Genomic_DNA"/>
</dbReference>
<dbReference type="SUPFAM" id="SSF57997">
    <property type="entry name" value="Tropomyosin"/>
    <property type="match status" value="1"/>
</dbReference>
<dbReference type="Gene3D" id="1.10.287.1490">
    <property type="match status" value="1"/>
</dbReference>
<keyword evidence="3" id="KW-0472">Membrane</keyword>
<evidence type="ECO:0000256" key="3">
    <source>
        <dbReference type="SAM" id="Phobius"/>
    </source>
</evidence>